<protein>
    <submittedName>
        <fullName evidence="4">Unannotated protein</fullName>
    </submittedName>
</protein>
<dbReference type="Gene3D" id="3.30.300.30">
    <property type="match status" value="1"/>
</dbReference>
<sequence>MEQNAQRELREVSPEWTLSELMARIAKALVSDGPALAFSSTSFTNVPPRISIVVKTTGSSGVAKEVGLSSAALLTSAKASHKFLGAEFGNTWSLLLPLTHIAGINVLIRSLELGTEPIDLRNYEGEYPHAEFTAIVPTQLFRALNGDDRLLRHLQAAKAVLVGGAALAPEVQIQASAAQINVVTSYGSSETAGGCVYNGTPLDGVEVSITPEKKIALKGAVLATTYLGAQTLWDTNINDGWLITSDSGRIENEKLIVEGRIDDVIISGGENISLSAIEGSLHAHFPHKSFAAFAIKDPQWGDALHVAVAGDGFPSENELNDYLVEKFGAPSKPKGYLYLPELPLIGIGKVDRKKLQELLMEAPN</sequence>
<dbReference type="GO" id="GO:0031956">
    <property type="term" value="F:medium-chain fatty acid-CoA ligase activity"/>
    <property type="evidence" value="ECO:0007669"/>
    <property type="project" value="TreeGrafter"/>
</dbReference>
<evidence type="ECO:0000313" key="4">
    <source>
        <dbReference type="EMBL" id="CAB4750753.1"/>
    </source>
</evidence>
<name>A0A6J6TWJ8_9ZZZZ</name>
<dbReference type="InterPro" id="IPR000873">
    <property type="entry name" value="AMP-dep_synth/lig_dom"/>
</dbReference>
<dbReference type="PANTHER" id="PTHR43201">
    <property type="entry name" value="ACYL-COA SYNTHETASE"/>
    <property type="match status" value="1"/>
</dbReference>
<dbReference type="PANTHER" id="PTHR43201:SF5">
    <property type="entry name" value="MEDIUM-CHAIN ACYL-COA LIGASE ACSF2, MITOCHONDRIAL"/>
    <property type="match status" value="1"/>
</dbReference>
<feature type="domain" description="AMP-dependent synthetase/ligase" evidence="3">
    <location>
        <begin position="56"/>
        <end position="201"/>
    </location>
</feature>
<dbReference type="Gene3D" id="3.40.50.12780">
    <property type="entry name" value="N-terminal domain of ligase-like"/>
    <property type="match status" value="1"/>
</dbReference>
<evidence type="ECO:0000259" key="3">
    <source>
        <dbReference type="Pfam" id="PF00501"/>
    </source>
</evidence>
<dbReference type="SUPFAM" id="SSF56801">
    <property type="entry name" value="Acetyl-CoA synthetase-like"/>
    <property type="match status" value="1"/>
</dbReference>
<keyword evidence="2" id="KW-0436">Ligase</keyword>
<dbReference type="InterPro" id="IPR042099">
    <property type="entry name" value="ANL_N_sf"/>
</dbReference>
<evidence type="ECO:0000256" key="2">
    <source>
        <dbReference type="ARBA" id="ARBA00022598"/>
    </source>
</evidence>
<accession>A0A6J6TWJ8</accession>
<gene>
    <name evidence="4" type="ORF">UFOPK2827_00542</name>
</gene>
<dbReference type="AlphaFoldDB" id="A0A6J6TWJ8"/>
<dbReference type="Pfam" id="PF00501">
    <property type="entry name" value="AMP-binding"/>
    <property type="match status" value="1"/>
</dbReference>
<comment type="similarity">
    <text evidence="1">Belongs to the ATP-dependent AMP-binding enzyme family.</text>
</comment>
<organism evidence="4">
    <name type="scientific">freshwater metagenome</name>
    <dbReference type="NCBI Taxonomy" id="449393"/>
    <lineage>
        <taxon>unclassified sequences</taxon>
        <taxon>metagenomes</taxon>
        <taxon>ecological metagenomes</taxon>
    </lineage>
</organism>
<dbReference type="GO" id="GO:0006631">
    <property type="term" value="P:fatty acid metabolic process"/>
    <property type="evidence" value="ECO:0007669"/>
    <property type="project" value="TreeGrafter"/>
</dbReference>
<dbReference type="EMBL" id="CAEZZE010000077">
    <property type="protein sequence ID" value="CAB4750753.1"/>
    <property type="molecule type" value="Genomic_DNA"/>
</dbReference>
<reference evidence="4" key="1">
    <citation type="submission" date="2020-05" db="EMBL/GenBank/DDBJ databases">
        <authorList>
            <person name="Chiriac C."/>
            <person name="Salcher M."/>
            <person name="Ghai R."/>
            <person name="Kavagutti S V."/>
        </authorList>
    </citation>
    <scope>NUCLEOTIDE SEQUENCE</scope>
</reference>
<dbReference type="InterPro" id="IPR045851">
    <property type="entry name" value="AMP-bd_C_sf"/>
</dbReference>
<evidence type="ECO:0000256" key="1">
    <source>
        <dbReference type="ARBA" id="ARBA00006432"/>
    </source>
</evidence>
<proteinExistence type="inferred from homology"/>